<keyword evidence="1" id="KW-0732">Signal</keyword>
<feature type="signal peptide" evidence="1">
    <location>
        <begin position="1"/>
        <end position="26"/>
    </location>
</feature>
<reference evidence="3" key="1">
    <citation type="submission" date="2023-07" db="EMBL/GenBank/DDBJ databases">
        <title>Conexibacter stalactiti sp. nov., isolated from stalactites in a lava cave and emended description of the genus Conexibacter.</title>
        <authorList>
            <person name="Lee S.D."/>
        </authorList>
    </citation>
    <scope>NUCLEOTIDE SEQUENCE [LARGE SCALE GENOMIC DNA]</scope>
    <source>
        <strain evidence="3">KCTC 39840</strain>
    </source>
</reference>
<keyword evidence="3" id="KW-1185">Reference proteome</keyword>
<evidence type="ECO:0008006" key="4">
    <source>
        <dbReference type="Google" id="ProtNLM"/>
    </source>
</evidence>
<feature type="chain" id="PRO_5046158162" description="DUF5666 domain-containing protein" evidence="1">
    <location>
        <begin position="27"/>
        <end position="143"/>
    </location>
</feature>
<accession>A0ABU4HNR1</accession>
<evidence type="ECO:0000313" key="2">
    <source>
        <dbReference type="EMBL" id="MDW5594940.1"/>
    </source>
</evidence>
<gene>
    <name evidence="2" type="ORF">R7226_11355</name>
</gene>
<proteinExistence type="predicted"/>
<dbReference type="Proteomes" id="UP001284601">
    <property type="component" value="Unassembled WGS sequence"/>
</dbReference>
<organism evidence="2 3">
    <name type="scientific">Conexibacter stalactiti</name>
    <dbReference type="NCBI Taxonomy" id="1940611"/>
    <lineage>
        <taxon>Bacteria</taxon>
        <taxon>Bacillati</taxon>
        <taxon>Actinomycetota</taxon>
        <taxon>Thermoleophilia</taxon>
        <taxon>Solirubrobacterales</taxon>
        <taxon>Conexibacteraceae</taxon>
        <taxon>Conexibacter</taxon>
    </lineage>
</organism>
<sequence>MRNPARLAVALGLLGAAAALPAPALAATSKAKLGYYADNATNRNMTLNVARNLKKLSVFQVACLNSAGRQGGVIVARNVPISDRGTFRIDGNVSVTTGSSRFTTKMLITGAFQANRVVGSSVARGRTCGTVRFNGRYYGNAQG</sequence>
<comment type="caution">
    <text evidence="2">The sequence shown here is derived from an EMBL/GenBank/DDBJ whole genome shotgun (WGS) entry which is preliminary data.</text>
</comment>
<dbReference type="EMBL" id="JAWSTH010000024">
    <property type="protein sequence ID" value="MDW5594940.1"/>
    <property type="molecule type" value="Genomic_DNA"/>
</dbReference>
<dbReference type="RefSeq" id="WP_318597273.1">
    <property type="nucleotide sequence ID" value="NZ_JAWSTH010000024.1"/>
</dbReference>
<protein>
    <recommendedName>
        <fullName evidence="4">DUF5666 domain-containing protein</fullName>
    </recommendedName>
</protein>
<evidence type="ECO:0000313" key="3">
    <source>
        <dbReference type="Proteomes" id="UP001284601"/>
    </source>
</evidence>
<name>A0ABU4HNR1_9ACTN</name>
<evidence type="ECO:0000256" key="1">
    <source>
        <dbReference type="SAM" id="SignalP"/>
    </source>
</evidence>